<dbReference type="AlphaFoldDB" id="A0A7L9RUD1"/>
<name>A0A7L9RUD1_9PROT</name>
<keyword evidence="3" id="KW-1185">Reference proteome</keyword>
<accession>A0A7L9RUD1</accession>
<evidence type="ECO:0000256" key="1">
    <source>
        <dbReference type="SAM" id="MobiDB-lite"/>
    </source>
</evidence>
<sequence length="33" mass="3687">MENFFSDISLKGSQKVSEAIEDLPESLGKNEDE</sequence>
<dbReference type="Proteomes" id="UP000594001">
    <property type="component" value="Chromosome"/>
</dbReference>
<reference evidence="2 3" key="1">
    <citation type="submission" date="2020-06" db="EMBL/GenBank/DDBJ databases">
        <title>The endosymbiont of the kinetoplastid Bodo saltans is a Paracaedibacter-like alpha-proteobacterium possessing a putative toxin-antitoxin system.</title>
        <authorList>
            <person name="Midha S."/>
            <person name="Rigden D.J."/>
            <person name="Siozios S."/>
            <person name="Hurst G.D.D."/>
            <person name="Jackson A.P."/>
        </authorList>
    </citation>
    <scope>NUCLEOTIDE SEQUENCE [LARGE SCALE GENOMIC DNA]</scope>
    <source>
        <strain evidence="2">Lake Konstanz</strain>
    </source>
</reference>
<proteinExistence type="predicted"/>
<dbReference type="EMBL" id="CP054719">
    <property type="protein sequence ID" value="QOL20141.1"/>
    <property type="molecule type" value="Genomic_DNA"/>
</dbReference>
<protein>
    <submittedName>
        <fullName evidence="2">Uncharacterized protein</fullName>
    </submittedName>
</protein>
<dbReference type="KEGG" id="pbal:CPBP_00922"/>
<organism evidence="2 3">
    <name type="scientific">Candidatus Bodocaedibacter vickermanii</name>
    <dbReference type="NCBI Taxonomy" id="2741701"/>
    <lineage>
        <taxon>Bacteria</taxon>
        <taxon>Pseudomonadati</taxon>
        <taxon>Pseudomonadota</taxon>
        <taxon>Alphaproteobacteria</taxon>
        <taxon>Holosporales</taxon>
        <taxon>Candidatus Paracaedibacteraceae</taxon>
        <taxon>Candidatus Bodocaedibacter</taxon>
    </lineage>
</organism>
<feature type="region of interest" description="Disordered" evidence="1">
    <location>
        <begin position="1"/>
        <end position="33"/>
    </location>
</feature>
<gene>
    <name evidence="2" type="ORF">CPBP_00922</name>
</gene>
<evidence type="ECO:0000313" key="2">
    <source>
        <dbReference type="EMBL" id="QOL20141.1"/>
    </source>
</evidence>
<evidence type="ECO:0000313" key="3">
    <source>
        <dbReference type="Proteomes" id="UP000594001"/>
    </source>
</evidence>